<evidence type="ECO:0000256" key="7">
    <source>
        <dbReference type="HAMAP-Rule" id="MF_00156"/>
    </source>
</evidence>
<dbReference type="InterPro" id="IPR003700">
    <property type="entry name" value="Pantoate_hydroxy_MeTrfase"/>
</dbReference>
<evidence type="ECO:0000256" key="10">
    <source>
        <dbReference type="PIRSR" id="PIRSR000388-3"/>
    </source>
</evidence>
<dbReference type="PANTHER" id="PTHR20881:SF0">
    <property type="entry name" value="3-METHYL-2-OXOBUTANOATE HYDROXYMETHYLTRANSFERASE"/>
    <property type="match status" value="1"/>
</dbReference>
<evidence type="ECO:0000256" key="8">
    <source>
        <dbReference type="PIRSR" id="PIRSR000388-1"/>
    </source>
</evidence>
<keyword evidence="7 10" id="KW-0479">Metal-binding</keyword>
<dbReference type="GO" id="GO:0008168">
    <property type="term" value="F:methyltransferase activity"/>
    <property type="evidence" value="ECO:0007669"/>
    <property type="project" value="UniProtKB-KW"/>
</dbReference>
<evidence type="ECO:0000256" key="1">
    <source>
        <dbReference type="ARBA" id="ARBA00005033"/>
    </source>
</evidence>
<feature type="binding site" evidence="7 10">
    <location>
        <position position="121"/>
    </location>
    <ligand>
        <name>Mg(2+)</name>
        <dbReference type="ChEBI" id="CHEBI:18420"/>
    </ligand>
</feature>
<dbReference type="PATRIC" id="fig|1544416.3.peg.1268"/>
<dbReference type="Proteomes" id="UP000050517">
    <property type="component" value="Unassembled WGS sequence"/>
</dbReference>
<proteinExistence type="inferred from homology"/>
<dbReference type="CDD" id="cd06557">
    <property type="entry name" value="KPHMT-like"/>
    <property type="match status" value="1"/>
</dbReference>
<evidence type="ECO:0000313" key="11">
    <source>
        <dbReference type="EMBL" id="KQB84461.1"/>
    </source>
</evidence>
<dbReference type="InterPro" id="IPR015813">
    <property type="entry name" value="Pyrv/PenolPyrv_kinase-like_dom"/>
</dbReference>
<sequence>MPQITTGRVRTRHLLQAKAQGQKITALTSYDALTAAIFDEAGIDLLLVGDSAANVVLGHSSTLPITVDELISMSRAVAGAAPRAFVVADLPFGSYEAGPEQALGTATRFMKETGVAAVKLEGGAEVAPTITALTQAGIPVVGHLGYTPQSEHALGGHVVQGRGEAAERLHADALAIQEAGVCAMVFEMVPAATAERISKDLAVPTIGIGAGAGTDGQILVWTDAFGLTRGKTPRFVRAYADLGEELGRATRSYIQDVHSGSFPQETESFGEER</sequence>
<dbReference type="EC" id="2.1.2.11" evidence="7"/>
<dbReference type="FunFam" id="3.20.20.60:FF:000003">
    <property type="entry name" value="3-methyl-2-oxobutanoate hydroxymethyltransferase"/>
    <property type="match status" value="1"/>
</dbReference>
<comment type="pathway">
    <text evidence="1 7">Cofactor biosynthesis; (R)-pantothenate biosynthesis; (R)-pantoate from 3-methyl-2-oxobutanoate: step 1/2.</text>
</comment>
<dbReference type="GO" id="GO:0003864">
    <property type="term" value="F:3-methyl-2-oxobutanoate hydroxymethyltransferase activity"/>
    <property type="evidence" value="ECO:0007669"/>
    <property type="project" value="UniProtKB-UniRule"/>
</dbReference>
<comment type="subcellular location">
    <subcellularLocation>
        <location evidence="7">Cytoplasm</location>
    </subcellularLocation>
</comment>
<keyword evidence="12" id="KW-1185">Reference proteome</keyword>
<dbReference type="PANTHER" id="PTHR20881">
    <property type="entry name" value="3-METHYL-2-OXOBUTANOATE HYDROXYMETHYLTRANSFERASE"/>
    <property type="match status" value="1"/>
</dbReference>
<organism evidence="11 12">
    <name type="scientific">Corynebacterium oculi</name>
    <dbReference type="NCBI Taxonomy" id="1544416"/>
    <lineage>
        <taxon>Bacteria</taxon>
        <taxon>Bacillati</taxon>
        <taxon>Actinomycetota</taxon>
        <taxon>Actinomycetes</taxon>
        <taxon>Mycobacteriales</taxon>
        <taxon>Corynebacteriaceae</taxon>
        <taxon>Corynebacterium</taxon>
    </lineage>
</organism>
<protein>
    <recommendedName>
        <fullName evidence="7">3-methyl-2-oxobutanoate hydroxymethyltransferase</fullName>
        <ecNumber evidence="7">2.1.2.11</ecNumber>
    </recommendedName>
    <alternativeName>
        <fullName evidence="7">Ketopantoate hydroxymethyltransferase</fullName>
        <shortName evidence="7">KPHMT</shortName>
    </alternativeName>
</protein>
<dbReference type="GO" id="GO:0015940">
    <property type="term" value="P:pantothenate biosynthetic process"/>
    <property type="evidence" value="ECO:0007669"/>
    <property type="project" value="UniProtKB-UniRule"/>
</dbReference>
<dbReference type="PIRSF" id="PIRSF000388">
    <property type="entry name" value="Pantoate_hydroxy_MeTrfase"/>
    <property type="match status" value="1"/>
</dbReference>
<feature type="binding site" evidence="7 9">
    <location>
        <position position="119"/>
    </location>
    <ligand>
        <name>3-methyl-2-oxobutanoate</name>
        <dbReference type="ChEBI" id="CHEBI:11851"/>
    </ligand>
</feature>
<evidence type="ECO:0000256" key="4">
    <source>
        <dbReference type="ARBA" id="ARBA00022655"/>
    </source>
</evidence>
<feature type="binding site" evidence="7 9">
    <location>
        <position position="89"/>
    </location>
    <ligand>
        <name>3-methyl-2-oxobutanoate</name>
        <dbReference type="ChEBI" id="CHEBI:11851"/>
    </ligand>
</feature>
<dbReference type="Pfam" id="PF02548">
    <property type="entry name" value="Pantoate_transf"/>
    <property type="match status" value="1"/>
</dbReference>
<dbReference type="NCBIfam" id="NF001452">
    <property type="entry name" value="PRK00311.1"/>
    <property type="match status" value="1"/>
</dbReference>
<evidence type="ECO:0000313" key="12">
    <source>
        <dbReference type="Proteomes" id="UP000050517"/>
    </source>
</evidence>
<keyword evidence="7" id="KW-0963">Cytoplasm</keyword>
<comment type="caution">
    <text evidence="11">The sequence shown here is derived from an EMBL/GenBank/DDBJ whole genome shotgun (WGS) entry which is preliminary data.</text>
</comment>
<comment type="catalytic activity">
    <reaction evidence="7">
        <text>(6R)-5,10-methylene-5,6,7,8-tetrahydrofolate + 3-methyl-2-oxobutanoate + H2O = 2-dehydropantoate + (6S)-5,6,7,8-tetrahydrofolate</text>
        <dbReference type="Rhea" id="RHEA:11824"/>
        <dbReference type="ChEBI" id="CHEBI:11561"/>
        <dbReference type="ChEBI" id="CHEBI:11851"/>
        <dbReference type="ChEBI" id="CHEBI:15377"/>
        <dbReference type="ChEBI" id="CHEBI:15636"/>
        <dbReference type="ChEBI" id="CHEBI:57453"/>
        <dbReference type="EC" id="2.1.2.11"/>
    </reaction>
</comment>
<comment type="similarity">
    <text evidence="2 7">Belongs to the PanB family.</text>
</comment>
<keyword evidence="7 10" id="KW-0460">Magnesium</keyword>
<feature type="binding site" evidence="7 10">
    <location>
        <position position="50"/>
    </location>
    <ligand>
        <name>Mg(2+)</name>
        <dbReference type="ChEBI" id="CHEBI:18420"/>
    </ligand>
</feature>
<name>A0A0Q0YPS4_9CORY</name>
<dbReference type="InterPro" id="IPR040442">
    <property type="entry name" value="Pyrv_kinase-like_dom_sf"/>
</dbReference>
<evidence type="ECO:0000256" key="3">
    <source>
        <dbReference type="ARBA" id="ARBA00011424"/>
    </source>
</evidence>
<dbReference type="GO" id="GO:0032259">
    <property type="term" value="P:methylation"/>
    <property type="evidence" value="ECO:0007669"/>
    <property type="project" value="UniProtKB-KW"/>
</dbReference>
<dbReference type="NCBIfam" id="TIGR00222">
    <property type="entry name" value="panB"/>
    <property type="match status" value="1"/>
</dbReference>
<evidence type="ECO:0000256" key="5">
    <source>
        <dbReference type="ARBA" id="ARBA00022679"/>
    </source>
</evidence>
<comment type="cofactor">
    <cofactor evidence="7 10">
        <name>Mg(2+)</name>
        <dbReference type="ChEBI" id="CHEBI:18420"/>
    </cofactor>
    <text evidence="7 10">Binds 1 Mg(2+) ion per subunit.</text>
</comment>
<feature type="active site" description="Proton acceptor" evidence="7 8">
    <location>
        <position position="187"/>
    </location>
</feature>
<dbReference type="RefSeq" id="WP_055122384.1">
    <property type="nucleotide sequence ID" value="NZ_LKST01000002.1"/>
</dbReference>
<evidence type="ECO:0000256" key="2">
    <source>
        <dbReference type="ARBA" id="ARBA00008676"/>
    </source>
</evidence>
<feature type="binding site" evidence="7 9">
    <location>
        <begin position="50"/>
        <end position="51"/>
    </location>
    <ligand>
        <name>3-methyl-2-oxobutanoate</name>
        <dbReference type="ChEBI" id="CHEBI:11851"/>
    </ligand>
</feature>
<keyword evidence="5 7" id="KW-0808">Transferase</keyword>
<dbReference type="GO" id="GO:0005737">
    <property type="term" value="C:cytoplasm"/>
    <property type="evidence" value="ECO:0007669"/>
    <property type="project" value="UniProtKB-SubCell"/>
</dbReference>
<dbReference type="OrthoDB" id="9781789at2"/>
<comment type="subunit">
    <text evidence="3 7">Homodecamer; pentamer of dimers.</text>
</comment>
<evidence type="ECO:0000256" key="9">
    <source>
        <dbReference type="PIRSR" id="PIRSR000388-2"/>
    </source>
</evidence>
<gene>
    <name evidence="7 11" type="primary">panB</name>
    <name evidence="11" type="ORF">Cocul_01262</name>
</gene>
<accession>A0A0Q0YPS4</accession>
<keyword evidence="4 7" id="KW-0566">Pantothenate biosynthesis</keyword>
<dbReference type="EMBL" id="LKST01000002">
    <property type="protein sequence ID" value="KQB84461.1"/>
    <property type="molecule type" value="Genomic_DNA"/>
</dbReference>
<evidence type="ECO:0000256" key="6">
    <source>
        <dbReference type="ARBA" id="ARBA00056497"/>
    </source>
</evidence>
<comment type="function">
    <text evidence="6 7">Catalyzes the reversible reaction in which hydroxymethyl group from 5,10-methylenetetrahydrofolate is transferred onto alpha-ketoisovalerate to form ketopantoate.</text>
</comment>
<dbReference type="UniPathway" id="UPA00028">
    <property type="reaction ID" value="UER00003"/>
</dbReference>
<keyword evidence="11" id="KW-0489">Methyltransferase</keyword>
<dbReference type="SUPFAM" id="SSF51621">
    <property type="entry name" value="Phosphoenolpyruvate/pyruvate domain"/>
    <property type="match status" value="1"/>
</dbReference>
<dbReference type="Gene3D" id="3.20.20.60">
    <property type="entry name" value="Phosphoenolpyruvate-binding domains"/>
    <property type="match status" value="1"/>
</dbReference>
<dbReference type="HAMAP" id="MF_00156">
    <property type="entry name" value="PanB"/>
    <property type="match status" value="1"/>
</dbReference>
<dbReference type="AlphaFoldDB" id="A0A0Q0YPS4"/>
<dbReference type="STRING" id="1544416.Cocul_01262"/>
<dbReference type="GO" id="GO:0000287">
    <property type="term" value="F:magnesium ion binding"/>
    <property type="evidence" value="ECO:0007669"/>
    <property type="project" value="TreeGrafter"/>
</dbReference>
<reference evidence="11 12" key="1">
    <citation type="submission" date="2015-10" db="EMBL/GenBank/DDBJ databases">
        <title>Corynebacteirum lowii and Corynebacterium oculi species nova, derived from human clinical disease and and emended description of Corynebacterium mastiditis.</title>
        <authorList>
            <person name="Bernard K."/>
            <person name="Pacheco A.L."/>
            <person name="Mcdougall C."/>
            <person name="Burtx T."/>
            <person name="Weibe D."/>
            <person name="Tyler S."/>
            <person name="Olson A.B."/>
            <person name="Cnockaert M."/>
            <person name="Eguchi H."/>
            <person name="Kuwahara T."/>
            <person name="Nakayama-Imaohji H."/>
            <person name="Boudewijins M."/>
            <person name="Van Hoecke F."/>
            <person name="Bernier A.-M."/>
            <person name="Vandamme P."/>
        </authorList>
    </citation>
    <scope>NUCLEOTIDE SEQUENCE [LARGE SCALE GENOMIC DNA]</scope>
    <source>
        <strain evidence="11 12">NML 130210</strain>
    </source>
</reference>
<feature type="binding site" evidence="7 10">
    <location>
        <position position="89"/>
    </location>
    <ligand>
        <name>Mg(2+)</name>
        <dbReference type="ChEBI" id="CHEBI:18420"/>
    </ligand>
</feature>